<gene>
    <name evidence="1" type="ORF">E9998_13060</name>
</gene>
<proteinExistence type="predicted"/>
<reference evidence="1 2" key="1">
    <citation type="journal article" date="2018" name="Int. J. Syst. Evol. Microbiol.">
        <title>Glycomyces paridis sp. nov., isolated from the medicinal plant Paris polyphylla.</title>
        <authorList>
            <person name="Fang X.M."/>
            <person name="Bai J.L."/>
            <person name="Su J."/>
            <person name="Zhao L.L."/>
            <person name="Liu H.Y."/>
            <person name="Ma B.P."/>
            <person name="Zhang Y.Q."/>
            <person name="Yu L.Y."/>
        </authorList>
    </citation>
    <scope>NUCLEOTIDE SEQUENCE [LARGE SCALE GENOMIC DNA]</scope>
    <source>
        <strain evidence="1 2">CPCC 204357</strain>
    </source>
</reference>
<dbReference type="AlphaFoldDB" id="A0A4S8PE68"/>
<evidence type="ECO:0000313" key="1">
    <source>
        <dbReference type="EMBL" id="THV27915.1"/>
    </source>
</evidence>
<organism evidence="1 2">
    <name type="scientific">Glycomyces paridis</name>
    <dbReference type="NCBI Taxonomy" id="2126555"/>
    <lineage>
        <taxon>Bacteria</taxon>
        <taxon>Bacillati</taxon>
        <taxon>Actinomycetota</taxon>
        <taxon>Actinomycetes</taxon>
        <taxon>Glycomycetales</taxon>
        <taxon>Glycomycetaceae</taxon>
        <taxon>Glycomyces</taxon>
    </lineage>
</organism>
<keyword evidence="2" id="KW-1185">Reference proteome</keyword>
<dbReference type="EMBL" id="STGX01000009">
    <property type="protein sequence ID" value="THV27915.1"/>
    <property type="molecule type" value="Genomic_DNA"/>
</dbReference>
<dbReference type="RefSeq" id="WP_136530148.1">
    <property type="nucleotide sequence ID" value="NZ_STGX01000009.1"/>
</dbReference>
<name>A0A4S8PE68_9ACTN</name>
<comment type="caution">
    <text evidence="1">The sequence shown here is derived from an EMBL/GenBank/DDBJ whole genome shotgun (WGS) entry which is preliminary data.</text>
</comment>
<protein>
    <submittedName>
        <fullName evidence="1">Uncharacterized protein</fullName>
    </submittedName>
</protein>
<accession>A0A4S8PE68</accession>
<sequence length="64" mass="6541">MDPVLAVILAAVLTAAGPLAVVAAIIRATAVPRPAPRHRRPRHVPRLPAVPARELAALAAGAQT</sequence>
<evidence type="ECO:0000313" key="2">
    <source>
        <dbReference type="Proteomes" id="UP000305792"/>
    </source>
</evidence>
<dbReference type="Proteomes" id="UP000305792">
    <property type="component" value="Unassembled WGS sequence"/>
</dbReference>